<keyword evidence="3" id="KW-1185">Reference proteome</keyword>
<protein>
    <submittedName>
        <fullName evidence="2">Mechanosensitive ion channel</fullName>
    </submittedName>
</protein>
<evidence type="ECO:0000313" key="2">
    <source>
        <dbReference type="EMBL" id="MBK1881251.1"/>
    </source>
</evidence>
<gene>
    <name evidence="2" type="ORF">JIN85_02425</name>
</gene>
<proteinExistence type="predicted"/>
<dbReference type="AlphaFoldDB" id="A0A934S5Q6"/>
<organism evidence="2 3">
    <name type="scientific">Luteolibacter pohnpeiensis</name>
    <dbReference type="NCBI Taxonomy" id="454153"/>
    <lineage>
        <taxon>Bacteria</taxon>
        <taxon>Pseudomonadati</taxon>
        <taxon>Verrucomicrobiota</taxon>
        <taxon>Verrucomicrobiia</taxon>
        <taxon>Verrucomicrobiales</taxon>
        <taxon>Verrucomicrobiaceae</taxon>
        <taxon>Luteolibacter</taxon>
    </lineage>
</organism>
<feature type="transmembrane region" description="Helical" evidence="1">
    <location>
        <begin position="311"/>
        <end position="332"/>
    </location>
</feature>
<reference evidence="2" key="1">
    <citation type="submission" date="2021-01" db="EMBL/GenBank/DDBJ databases">
        <title>Modified the classification status of verrucomicrobia.</title>
        <authorList>
            <person name="Feng X."/>
        </authorList>
    </citation>
    <scope>NUCLEOTIDE SEQUENCE</scope>
    <source>
        <strain evidence="2">KCTC 22041</strain>
    </source>
</reference>
<evidence type="ECO:0000313" key="3">
    <source>
        <dbReference type="Proteomes" id="UP000603141"/>
    </source>
</evidence>
<keyword evidence="1" id="KW-0812">Transmembrane</keyword>
<comment type="caution">
    <text evidence="2">The sequence shown here is derived from an EMBL/GenBank/DDBJ whole genome shotgun (WGS) entry which is preliminary data.</text>
</comment>
<sequence length="580" mass="64910">MQNHSMGVRRLMILWLFLAVIVSAQETQPPVQPIENTAQKPASATVERSLSSLKTVIGPLSDAVQEVEKLRGDWARASSEEEKQSIQTQIDAAMTRVASLRSNFRGILGGAEAAEYEGSKVADTNLQEQVTELLDPLLGELREATSKPREMDELRKSLKMWQERKKKSSDIVDRIDQILAINQDQDLIPEVTSARQLWADRMAEAAGQIEVIQVQIEDRESHQEPIWTTVSRLFSNFFKSRGMNLLLALLVAAVGFFGTRRIYRLIRRYSPGLRSGKGSLFSRISDIVAMVLAVLIAVIGVLLVFYSRGDWLLLTLTVVALFGIAWAGKTALPPYLEQVRLLLNLGPVREGERLIYQGLPWKVAALGFYSRLVNPNLQGGTLRVPIRELMGMISRKQDPKEPWFPSEVDDWVVLSNDIFGKIISQSPEYIVILRLGGSLTTLPTNEYLESNPQNLSHGFRVSCTFGVDYQHQAEATTTIPKILLRALTTTLIGEFSREKVRSIKVEFENAAASSLDYRILVDFDGEMAQRYNALPRRIQHICVDTANAENWVIPFAQITVHQAAVAADLEKTATLEGEPE</sequence>
<keyword evidence="1" id="KW-0472">Membrane</keyword>
<dbReference type="Proteomes" id="UP000603141">
    <property type="component" value="Unassembled WGS sequence"/>
</dbReference>
<keyword evidence="1" id="KW-1133">Transmembrane helix</keyword>
<feature type="transmembrane region" description="Helical" evidence="1">
    <location>
        <begin position="284"/>
        <end position="305"/>
    </location>
</feature>
<name>A0A934S5Q6_9BACT</name>
<accession>A0A934S5Q6</accession>
<feature type="transmembrane region" description="Helical" evidence="1">
    <location>
        <begin position="242"/>
        <end position="263"/>
    </location>
</feature>
<dbReference type="EMBL" id="JAENIJ010000003">
    <property type="protein sequence ID" value="MBK1881251.1"/>
    <property type="molecule type" value="Genomic_DNA"/>
</dbReference>
<evidence type="ECO:0000256" key="1">
    <source>
        <dbReference type="SAM" id="Phobius"/>
    </source>
</evidence>